<proteinExistence type="inferred from homology"/>
<evidence type="ECO:0000313" key="16">
    <source>
        <dbReference type="Proteomes" id="UP000054324"/>
    </source>
</evidence>
<dbReference type="GO" id="GO:0000796">
    <property type="term" value="C:condensin complex"/>
    <property type="evidence" value="ECO:0007669"/>
    <property type="project" value="TreeGrafter"/>
</dbReference>
<evidence type="ECO:0000256" key="10">
    <source>
        <dbReference type="ARBA" id="ARBA00023242"/>
    </source>
</evidence>
<dbReference type="GeneID" id="20329654"/>
<evidence type="ECO:0000256" key="6">
    <source>
        <dbReference type="ARBA" id="ARBA00022776"/>
    </source>
</evidence>
<dbReference type="PANTHER" id="PTHR18937">
    <property type="entry name" value="STRUCTURAL MAINTENANCE OF CHROMOSOMES SMC FAMILY MEMBER"/>
    <property type="match status" value="1"/>
</dbReference>
<feature type="compositionally biased region" description="Polar residues" evidence="13">
    <location>
        <begin position="581"/>
        <end position="601"/>
    </location>
</feature>
<dbReference type="InterPro" id="IPR027417">
    <property type="entry name" value="P-loop_NTPase"/>
</dbReference>
<gene>
    <name evidence="15" type="ORF">T265_15489</name>
</gene>
<evidence type="ECO:0000256" key="7">
    <source>
        <dbReference type="ARBA" id="ARBA00022840"/>
    </source>
</evidence>
<dbReference type="Gene3D" id="1.20.1060.20">
    <property type="match status" value="1"/>
</dbReference>
<dbReference type="FunFam" id="3.40.50.300:FF:000481">
    <property type="entry name" value="Structural maintenance of chromosomes 4"/>
    <property type="match status" value="1"/>
</dbReference>
<dbReference type="RefSeq" id="XP_009176621.1">
    <property type="nucleotide sequence ID" value="XM_009178357.1"/>
</dbReference>
<dbReference type="OrthoDB" id="5575062at2759"/>
<feature type="coiled-coil region" evidence="12">
    <location>
        <begin position="887"/>
        <end position="956"/>
    </location>
</feature>
<reference evidence="15 16" key="1">
    <citation type="submission" date="2013-11" db="EMBL/GenBank/DDBJ databases">
        <title>Opisthorchis viverrini - life in the bile duct.</title>
        <authorList>
            <person name="Young N.D."/>
            <person name="Nagarajan N."/>
            <person name="Lin S.J."/>
            <person name="Korhonen P.K."/>
            <person name="Jex A.R."/>
            <person name="Hall R.S."/>
            <person name="Safavi-Hemami H."/>
            <person name="Kaewkong W."/>
            <person name="Bertrand D."/>
            <person name="Gao S."/>
            <person name="Seet Q."/>
            <person name="Wongkham S."/>
            <person name="Teh B.T."/>
            <person name="Wongkham C."/>
            <person name="Intapan P.M."/>
            <person name="Maleewong W."/>
            <person name="Yang X."/>
            <person name="Hu M."/>
            <person name="Wang Z."/>
            <person name="Hofmann A."/>
            <person name="Sternberg P.W."/>
            <person name="Tan P."/>
            <person name="Wang J."/>
            <person name="Gasser R.B."/>
        </authorList>
    </citation>
    <scope>NUCLEOTIDE SEQUENCE [LARGE SCALE GENOMIC DNA]</scope>
</reference>
<evidence type="ECO:0000256" key="12">
    <source>
        <dbReference type="SAM" id="Coils"/>
    </source>
</evidence>
<keyword evidence="8 12" id="KW-0175">Coiled coil</keyword>
<feature type="region of interest" description="Disordered" evidence="13">
    <location>
        <begin position="1"/>
        <end position="45"/>
    </location>
</feature>
<dbReference type="CTD" id="20329654"/>
<keyword evidence="11" id="KW-0131">Cell cycle</keyword>
<dbReference type="Gene3D" id="1.10.287.1490">
    <property type="match status" value="1"/>
</dbReference>
<feature type="coiled-coil region" evidence="12">
    <location>
        <begin position="371"/>
        <end position="419"/>
    </location>
</feature>
<accession>A0A074YXX3</accession>
<keyword evidence="7" id="KW-0067">ATP-binding</keyword>
<evidence type="ECO:0000256" key="3">
    <source>
        <dbReference type="ARBA" id="ARBA00018693"/>
    </source>
</evidence>
<evidence type="ECO:0000256" key="8">
    <source>
        <dbReference type="ARBA" id="ARBA00023054"/>
    </source>
</evidence>
<dbReference type="GO" id="GO:0051301">
    <property type="term" value="P:cell division"/>
    <property type="evidence" value="ECO:0007669"/>
    <property type="project" value="UniProtKB-KW"/>
</dbReference>
<dbReference type="STRING" id="6198.A0A074YXX3"/>
<dbReference type="SUPFAM" id="SSF75553">
    <property type="entry name" value="Smc hinge domain"/>
    <property type="match status" value="1"/>
</dbReference>
<dbReference type="GO" id="GO:0005634">
    <property type="term" value="C:nucleus"/>
    <property type="evidence" value="ECO:0007669"/>
    <property type="project" value="UniProtKB-SubCell"/>
</dbReference>
<dbReference type="GO" id="GO:0007076">
    <property type="term" value="P:mitotic chromosome condensation"/>
    <property type="evidence" value="ECO:0007669"/>
    <property type="project" value="TreeGrafter"/>
</dbReference>
<dbReference type="Proteomes" id="UP000054324">
    <property type="component" value="Unassembled WGS sequence"/>
</dbReference>
<evidence type="ECO:0000313" key="15">
    <source>
        <dbReference type="EMBL" id="KER19636.1"/>
    </source>
</evidence>
<keyword evidence="16" id="KW-1185">Reference proteome</keyword>
<sequence>ANTDVAVFDDDDDDDEDDDDDDEDDDDDDEDDDDDDEDDDDDDDDEYFEQQLSLPIAATHLKPTVNVEIWAINVEAPATMNEAALPDDDDILNNCGPIDIPLPPEPVQALDATGPRLMITKIESENFKSYGGNRTLGPFHKNFTCVVGPNGSGKSNVIDSMLFVFGYRSSKVRSKKLSQLIHNSELVSNPNSCMVSVYFQKIIDHGPGVTEYEVVPNTEFVISRRAYRDNSSTYWINNTRAVYKDVTNLLRKHGVDLDHNRFLILQGEVEQIAMMKPKAPSEHEDGFLEYLEDIIGSSRFKEPLSIYGDRIERLNDLRLEKLTRVKAVEKEKDELEGVRNEAVGYLRLVNQVARMKNILYQQSMAKERAIEEETKVKLETAQAELRKLTGDIKEKSRELAKTEADRDQLVERHTELLQRHRDTKAKFSEFEAEDSRLRDEHAHIKANGRKLSKALQAETNKLEELQRLPGEADSRKQAILKQLKELEETKKQHELAYQETVDNLAKETAPLRIKVETAEAALAPLQAEADELSSKLTLEREQFDLVMAGRRREQERADTARKRAEEAKQKLADREAELSEATRQLTTAPNPSRRQSSQSCGNLVTGLNSALRDLNEVKMKEAQLTKELHELRTKLAESKSTLQADTSRGRVRTALLDAKRSGTLPGIIGRLGDLAAIPQKYDVAISTACSALDHIVTDTMDTAQQAVTFLKQNNLGLATFIVSLLRPVYLKSFCTRFCFSDLLPTSSWRGSLPPLPTTALDKIKKWENKANAVFVTPKGNFVAERLYDLVETVNDSIRPALYFALRDTLVTDNMDAAVQLAFKQRQRYRVVTLQGQLIETSGAMSGGGGRPLSGRMFTSLEQVREFSGAVSAHCGRKSLGKDDAPDLASLEEQLSQGDADLARFRENRSRLEEVVTRLTRQKEEAERTVKRCETECVRLLADVAALTAEAERSQQRARSTGPSDAEQKRFEAELSKLEKTVKQKVDLASKKRMEAESLKAQLLDVGSARLTAVRSRLDAIEKKTKETNDQLTKLQVGVKTAARNFEKSKSKVASIEAELEAAKQKLTDVDAKLKDLEEEARTCMDEFKKIQADVEQLQKCKEEAQSRLAEIEASLAELQKSESSARRAVAQLESELNQASSKARHWQREIRSLRLHRIDDLSDDEDTVTETQTTVIDAASDSQSSQPVPEGVPLNETSINASPVAEKRQKSTVLPTYTLDQLNELSVDCQELRGLEERIAGLAPNMAAIEEFRRKAEIYLTRVGELNHVTALLGEQRKLMEDAKAKRLSEFLDGFHAITAKLKEMYQMITQGGDAELELIDSLDPFSEGIVFSVRPPKKSWKNIANLSGGEKTLSSLALVFALHHYKPTPLYVMDEIDAALDFKNVSIVGNYLKERTKNAQFVVISLRNNMFELADQLVGIYKTHNITKTITLFPGPLCDQLSKVVVRVATAHGREKDLEQMEQRQQLTSAPLAVGVRLVGNQPMVDALQPIPFSQTLSNGVMDGITTEQPIEIE</sequence>
<dbReference type="PANTHER" id="PTHR18937:SF172">
    <property type="entry name" value="STRUCTURAL MAINTENANCE OF CHROMOSOMES PROTEIN"/>
    <property type="match status" value="1"/>
</dbReference>
<dbReference type="SMART" id="SM00968">
    <property type="entry name" value="SMC_hinge"/>
    <property type="match status" value="1"/>
</dbReference>
<evidence type="ECO:0000256" key="4">
    <source>
        <dbReference type="ARBA" id="ARBA00022618"/>
    </source>
</evidence>
<dbReference type="FunFam" id="3.40.50.300:FF:000585">
    <property type="entry name" value="Structural maintenance of chromosomes 4"/>
    <property type="match status" value="1"/>
</dbReference>
<dbReference type="GO" id="GO:0016887">
    <property type="term" value="F:ATP hydrolysis activity"/>
    <property type="evidence" value="ECO:0007669"/>
    <property type="project" value="InterPro"/>
</dbReference>
<dbReference type="PIRSF" id="PIRSF005719">
    <property type="entry name" value="SMC"/>
    <property type="match status" value="1"/>
</dbReference>
<dbReference type="Pfam" id="PF06470">
    <property type="entry name" value="SMC_hinge"/>
    <property type="match status" value="2"/>
</dbReference>
<protein>
    <recommendedName>
        <fullName evidence="3">Structural maintenance of chromosomes protein 4</fullName>
    </recommendedName>
</protein>
<dbReference type="Gene3D" id="3.40.50.300">
    <property type="entry name" value="P-loop containing nucleotide triphosphate hydrolases"/>
    <property type="match status" value="2"/>
</dbReference>
<feature type="compositionally biased region" description="Basic and acidic residues" evidence="13">
    <location>
        <begin position="550"/>
        <end position="577"/>
    </location>
</feature>
<evidence type="ECO:0000256" key="13">
    <source>
        <dbReference type="SAM" id="MobiDB-lite"/>
    </source>
</evidence>
<comment type="subcellular location">
    <subcellularLocation>
        <location evidence="1">Nucleus</location>
    </subcellularLocation>
</comment>
<dbReference type="KEGG" id="ovi:T265_15489"/>
<dbReference type="Gene3D" id="3.30.70.1620">
    <property type="match status" value="1"/>
</dbReference>
<evidence type="ECO:0000256" key="5">
    <source>
        <dbReference type="ARBA" id="ARBA00022741"/>
    </source>
</evidence>
<evidence type="ECO:0000256" key="2">
    <source>
        <dbReference type="ARBA" id="ARBA00006005"/>
    </source>
</evidence>
<feature type="region of interest" description="Disordered" evidence="13">
    <location>
        <begin position="549"/>
        <end position="601"/>
    </location>
</feature>
<evidence type="ECO:0000256" key="1">
    <source>
        <dbReference type="ARBA" id="ARBA00004123"/>
    </source>
</evidence>
<dbReference type="SUPFAM" id="SSF57997">
    <property type="entry name" value="Tropomyosin"/>
    <property type="match status" value="1"/>
</dbReference>
<evidence type="ECO:0000256" key="9">
    <source>
        <dbReference type="ARBA" id="ARBA00023067"/>
    </source>
</evidence>
<dbReference type="InterPro" id="IPR010935">
    <property type="entry name" value="SMC_hinge"/>
</dbReference>
<name>A0A074YXX3_OPIVI</name>
<keyword evidence="10" id="KW-0539">Nucleus</keyword>
<feature type="domain" description="SMC hinge" evidence="14">
    <location>
        <begin position="665"/>
        <end position="821"/>
    </location>
</feature>
<feature type="coiled-coil region" evidence="12">
    <location>
        <begin position="1045"/>
        <end position="1149"/>
    </location>
</feature>
<feature type="non-terminal residue" evidence="15">
    <location>
        <position position="1"/>
    </location>
</feature>
<dbReference type="GO" id="GO:0005524">
    <property type="term" value="F:ATP binding"/>
    <property type="evidence" value="ECO:0007669"/>
    <property type="project" value="UniProtKB-KW"/>
</dbReference>
<evidence type="ECO:0000256" key="11">
    <source>
        <dbReference type="ARBA" id="ARBA00023306"/>
    </source>
</evidence>
<keyword evidence="4" id="KW-0132">Cell division</keyword>
<organism evidence="15 16">
    <name type="scientific">Opisthorchis viverrini</name>
    <name type="common">Southeast Asian liver fluke</name>
    <dbReference type="NCBI Taxonomy" id="6198"/>
    <lineage>
        <taxon>Eukaryota</taxon>
        <taxon>Metazoa</taxon>
        <taxon>Spiralia</taxon>
        <taxon>Lophotrochozoa</taxon>
        <taxon>Platyhelminthes</taxon>
        <taxon>Trematoda</taxon>
        <taxon>Digenea</taxon>
        <taxon>Opisthorchiida</taxon>
        <taxon>Opisthorchiata</taxon>
        <taxon>Opisthorchiidae</taxon>
        <taxon>Opisthorchis</taxon>
    </lineage>
</organism>
<dbReference type="InterPro" id="IPR024704">
    <property type="entry name" value="SMC"/>
</dbReference>
<keyword evidence="6" id="KW-0498">Mitosis</keyword>
<dbReference type="InterPro" id="IPR003395">
    <property type="entry name" value="RecF/RecN/SMC_N"/>
</dbReference>
<dbReference type="SUPFAM" id="SSF52540">
    <property type="entry name" value="P-loop containing nucleoside triphosphate hydrolases"/>
    <property type="match status" value="1"/>
</dbReference>
<dbReference type="EMBL" id="KL597164">
    <property type="protein sequence ID" value="KER19636.1"/>
    <property type="molecule type" value="Genomic_DNA"/>
</dbReference>
<feature type="compositionally biased region" description="Acidic residues" evidence="13">
    <location>
        <begin position="7"/>
        <end position="45"/>
    </location>
</feature>
<comment type="similarity">
    <text evidence="2">Belongs to the SMC family. SMC4 subfamily.</text>
</comment>
<dbReference type="Pfam" id="PF02463">
    <property type="entry name" value="SMC_N"/>
    <property type="match status" value="1"/>
</dbReference>
<keyword evidence="9" id="KW-0226">DNA condensation</keyword>
<evidence type="ECO:0000259" key="14">
    <source>
        <dbReference type="SMART" id="SM00968"/>
    </source>
</evidence>
<keyword evidence="5" id="KW-0547">Nucleotide-binding</keyword>
<dbReference type="InterPro" id="IPR036277">
    <property type="entry name" value="SMC_hinge_sf"/>
</dbReference>